<evidence type="ECO:0008006" key="3">
    <source>
        <dbReference type="Google" id="ProtNLM"/>
    </source>
</evidence>
<gene>
    <name evidence="1" type="ORF">J2X31_001644</name>
</gene>
<evidence type="ECO:0000313" key="2">
    <source>
        <dbReference type="Proteomes" id="UP001255185"/>
    </source>
</evidence>
<keyword evidence="2" id="KW-1185">Reference proteome</keyword>
<name>A0ABU1TPB3_9FLAO</name>
<protein>
    <recommendedName>
        <fullName evidence="3">TIGR04255 family protein</fullName>
    </recommendedName>
</protein>
<dbReference type="RefSeq" id="WP_310025855.1">
    <property type="nucleotide sequence ID" value="NZ_JAVDVI010000006.1"/>
</dbReference>
<comment type="caution">
    <text evidence="1">The sequence shown here is derived from an EMBL/GenBank/DDBJ whole genome shotgun (WGS) entry which is preliminary data.</text>
</comment>
<organism evidence="1 2">
    <name type="scientific">Flavobacterium arsenatis</name>
    <dbReference type="NCBI Taxonomy" id="1484332"/>
    <lineage>
        <taxon>Bacteria</taxon>
        <taxon>Pseudomonadati</taxon>
        <taxon>Bacteroidota</taxon>
        <taxon>Flavobacteriia</taxon>
        <taxon>Flavobacteriales</taxon>
        <taxon>Flavobacteriaceae</taxon>
        <taxon>Flavobacterium</taxon>
    </lineage>
</organism>
<proteinExistence type="predicted"/>
<evidence type="ECO:0000313" key="1">
    <source>
        <dbReference type="EMBL" id="MDR6967632.1"/>
    </source>
</evidence>
<dbReference type="Proteomes" id="UP001255185">
    <property type="component" value="Unassembled WGS sequence"/>
</dbReference>
<sequence length="266" mass="31550">MKKDFLRPVDVKLERAKVQIDEIFLLVEKSVADNRIKFSCNEFENKLGYYLYVGDYTEDNFFEELSVRVGEFIHNLRSILDNLVYALARVHNDPPKNPRKLSFPICENREIFDRSTIDILEQIPLPARETILSAQPFMFGNLPGFKSESYVLSIITYLNNADKHRIPASFIAVFDELYINGKIYFDEDDYVEINETQKFKIQLPVTPKLKFFEFHTEDFIYQIDLEFKLSYNIAIEVFDEILHIDYLKNLLRSTEILVRHFRNNFE</sequence>
<dbReference type="EMBL" id="JAVDVI010000006">
    <property type="protein sequence ID" value="MDR6967632.1"/>
    <property type="molecule type" value="Genomic_DNA"/>
</dbReference>
<accession>A0ABU1TPB3</accession>
<reference evidence="1 2" key="1">
    <citation type="submission" date="2023-07" db="EMBL/GenBank/DDBJ databases">
        <title>Sorghum-associated microbial communities from plants grown in Nebraska, USA.</title>
        <authorList>
            <person name="Schachtman D."/>
        </authorList>
    </citation>
    <scope>NUCLEOTIDE SEQUENCE [LARGE SCALE GENOMIC DNA]</scope>
    <source>
        <strain evidence="1 2">3773</strain>
    </source>
</reference>